<evidence type="ECO:0000256" key="4">
    <source>
        <dbReference type="ARBA" id="ARBA00022490"/>
    </source>
</evidence>
<dbReference type="InterPro" id="IPR050590">
    <property type="entry name" value="Exosome_comp_Rrp42_subfam"/>
</dbReference>
<dbReference type="GO" id="GO:0034475">
    <property type="term" value="P:U4 snRNA 3'-end processing"/>
    <property type="evidence" value="ECO:0007669"/>
    <property type="project" value="TreeGrafter"/>
</dbReference>
<dbReference type="Gene3D" id="3.30.230.70">
    <property type="entry name" value="GHMP Kinase, N-terminal domain"/>
    <property type="match status" value="1"/>
</dbReference>
<evidence type="ECO:0000259" key="8">
    <source>
        <dbReference type="Pfam" id="PF03725"/>
    </source>
</evidence>
<reference evidence="9" key="2">
    <citation type="journal article" date="2023" name="Int. J. Mol. Sci.">
        <title>De Novo Assembly and Annotation of 11 Diverse Shrub Willow (Salix) Genomes Reveals Novel Gene Organization in Sex-Linked Regions.</title>
        <authorList>
            <person name="Hyden B."/>
            <person name="Feng K."/>
            <person name="Yates T.B."/>
            <person name="Jawdy S."/>
            <person name="Cereghino C."/>
            <person name="Smart L.B."/>
            <person name="Muchero W."/>
        </authorList>
    </citation>
    <scope>NUCLEOTIDE SEQUENCE</scope>
    <source>
        <tissue evidence="9">Shoot tip</tissue>
    </source>
</reference>
<feature type="domain" description="Exoribonuclease phosphorolytic" evidence="8">
    <location>
        <begin position="189"/>
        <end position="253"/>
    </location>
</feature>
<dbReference type="InterPro" id="IPR036345">
    <property type="entry name" value="ExoRNase_PH_dom2_sf"/>
</dbReference>
<dbReference type="SUPFAM" id="SSF55666">
    <property type="entry name" value="Ribonuclease PH domain 2-like"/>
    <property type="match status" value="1"/>
</dbReference>
<dbReference type="GO" id="GO:0034476">
    <property type="term" value="P:U5 snRNA 3'-end processing"/>
    <property type="evidence" value="ECO:0007669"/>
    <property type="project" value="TreeGrafter"/>
</dbReference>
<protein>
    <recommendedName>
        <fullName evidence="6">Ribosomal RNA-processing protein 42</fullName>
    </recommendedName>
</protein>
<sequence>MVGLSLGEKHFIQGGIDQNLRSDGRKRDTYRPISVETGVIPQANGSARIRIGATEVIDALQPDKGKVSIFVDCSPVAEPMFEGRGGEELSTELSVALQRCLLGGKSGAGAGIDLSSLIVAEGKICWDLYIDGLVISSDGNLLDALGAAIKAALSNTGIPRVQVAAGASGDEQPEVDISDEEFMQFNTSGIPVIVTLTKVGRHYIVDATSEEESQMSSAVSVSINRKGHICGLSKRGSAGLDPSVISDMISVARHISEQLINKLDSEISAAEADEDEM</sequence>
<comment type="similarity">
    <text evidence="3">Belongs to the RNase PH family.</text>
</comment>
<gene>
    <name evidence="9" type="ORF">OIU74_008235</name>
</gene>
<evidence type="ECO:0000256" key="6">
    <source>
        <dbReference type="ARBA" id="ARBA00042523"/>
    </source>
</evidence>
<evidence type="ECO:0000256" key="3">
    <source>
        <dbReference type="ARBA" id="ARBA00006678"/>
    </source>
</evidence>
<evidence type="ECO:0000256" key="5">
    <source>
        <dbReference type="ARBA" id="ARBA00022835"/>
    </source>
</evidence>
<proteinExistence type="inferred from homology"/>
<keyword evidence="9" id="KW-0378">Hydrolase</keyword>
<dbReference type="GO" id="GO:0005730">
    <property type="term" value="C:nucleolus"/>
    <property type="evidence" value="ECO:0007669"/>
    <property type="project" value="UniProtKB-SubCell"/>
</dbReference>
<keyword evidence="10" id="KW-1185">Reference proteome</keyword>
<feature type="domain" description="Exoribonuclease phosphorolytic" evidence="7">
    <location>
        <begin position="30"/>
        <end position="159"/>
    </location>
</feature>
<dbReference type="Pfam" id="PF01138">
    <property type="entry name" value="RNase_PH"/>
    <property type="match status" value="1"/>
</dbReference>
<evidence type="ECO:0000256" key="2">
    <source>
        <dbReference type="ARBA" id="ARBA00004604"/>
    </source>
</evidence>
<evidence type="ECO:0000313" key="10">
    <source>
        <dbReference type="Proteomes" id="UP001151752"/>
    </source>
</evidence>
<dbReference type="GO" id="GO:0000176">
    <property type="term" value="C:nuclear exosome (RNase complex)"/>
    <property type="evidence" value="ECO:0007669"/>
    <property type="project" value="TreeGrafter"/>
</dbReference>
<dbReference type="AlphaFoldDB" id="A0A9Q0U5H4"/>
<dbReference type="GO" id="GO:0016075">
    <property type="term" value="P:rRNA catabolic process"/>
    <property type="evidence" value="ECO:0007669"/>
    <property type="project" value="TreeGrafter"/>
</dbReference>
<organism evidence="9 10">
    <name type="scientific">Salix koriyanagi</name>
    <dbReference type="NCBI Taxonomy" id="2511006"/>
    <lineage>
        <taxon>Eukaryota</taxon>
        <taxon>Viridiplantae</taxon>
        <taxon>Streptophyta</taxon>
        <taxon>Embryophyta</taxon>
        <taxon>Tracheophyta</taxon>
        <taxon>Spermatophyta</taxon>
        <taxon>Magnoliopsida</taxon>
        <taxon>eudicotyledons</taxon>
        <taxon>Gunneridae</taxon>
        <taxon>Pentapetalae</taxon>
        <taxon>rosids</taxon>
        <taxon>fabids</taxon>
        <taxon>Malpighiales</taxon>
        <taxon>Salicaceae</taxon>
        <taxon>Saliceae</taxon>
        <taxon>Salix</taxon>
    </lineage>
</organism>
<dbReference type="InterPro" id="IPR001247">
    <property type="entry name" value="ExoRNase_PH_dom1"/>
</dbReference>
<keyword evidence="4" id="KW-0963">Cytoplasm</keyword>
<comment type="subcellular location">
    <subcellularLocation>
        <location evidence="1">Cytoplasm</location>
    </subcellularLocation>
    <subcellularLocation>
        <location evidence="2">Nucleus</location>
        <location evidence="2">Nucleolus</location>
    </subcellularLocation>
</comment>
<dbReference type="Proteomes" id="UP001151752">
    <property type="component" value="Chromosome 14"/>
</dbReference>
<dbReference type="GO" id="GO:0034473">
    <property type="term" value="P:U1 snRNA 3'-end processing"/>
    <property type="evidence" value="ECO:0007669"/>
    <property type="project" value="TreeGrafter"/>
</dbReference>
<dbReference type="InterPro" id="IPR020568">
    <property type="entry name" value="Ribosomal_Su5_D2-typ_SF"/>
</dbReference>
<dbReference type="GO" id="GO:0071035">
    <property type="term" value="P:nuclear polyadenylation-dependent rRNA catabolic process"/>
    <property type="evidence" value="ECO:0007669"/>
    <property type="project" value="TreeGrafter"/>
</dbReference>
<name>A0A9Q0U5H4_9ROSI</name>
<comment type="caution">
    <text evidence="9">The sequence shown here is derived from an EMBL/GenBank/DDBJ whole genome shotgun (WGS) entry which is preliminary data.</text>
</comment>
<keyword evidence="5" id="KW-0271">Exosome</keyword>
<dbReference type="GO" id="GO:0000467">
    <property type="term" value="P:exonucleolytic trimming to generate mature 3'-end of 5.8S rRNA from tricistronic rRNA transcript (SSU-rRNA, 5.8S rRNA, LSU-rRNA)"/>
    <property type="evidence" value="ECO:0007669"/>
    <property type="project" value="TreeGrafter"/>
</dbReference>
<dbReference type="SUPFAM" id="SSF54211">
    <property type="entry name" value="Ribosomal protein S5 domain 2-like"/>
    <property type="match status" value="1"/>
</dbReference>
<dbReference type="InterPro" id="IPR027408">
    <property type="entry name" value="PNPase/RNase_PH_dom_sf"/>
</dbReference>
<reference evidence="9" key="1">
    <citation type="submission" date="2022-11" db="EMBL/GenBank/DDBJ databases">
        <authorList>
            <person name="Hyden B.L."/>
            <person name="Feng K."/>
            <person name="Yates T."/>
            <person name="Jawdy S."/>
            <person name="Smart L.B."/>
            <person name="Muchero W."/>
        </authorList>
    </citation>
    <scope>NUCLEOTIDE SEQUENCE</scope>
    <source>
        <tissue evidence="9">Shoot tip</tissue>
    </source>
</reference>
<dbReference type="GO" id="GO:0004527">
    <property type="term" value="F:exonuclease activity"/>
    <property type="evidence" value="ECO:0007669"/>
    <property type="project" value="UniProtKB-KW"/>
</dbReference>
<dbReference type="EMBL" id="JAPFFM010000013">
    <property type="protein sequence ID" value="KAJ6723834.1"/>
    <property type="molecule type" value="Genomic_DNA"/>
</dbReference>
<dbReference type="InterPro" id="IPR015847">
    <property type="entry name" value="ExoRNase_PH_dom2"/>
</dbReference>
<dbReference type="PANTHER" id="PTHR11097">
    <property type="entry name" value="EXOSOME COMPLEX EXONUCLEASE RIBOSOMAL RNA PROCESSING PROTEIN"/>
    <property type="match status" value="1"/>
</dbReference>
<dbReference type="Pfam" id="PF03725">
    <property type="entry name" value="RNase_PH_C"/>
    <property type="match status" value="1"/>
</dbReference>
<evidence type="ECO:0000259" key="7">
    <source>
        <dbReference type="Pfam" id="PF01138"/>
    </source>
</evidence>
<dbReference type="CDD" id="cd11367">
    <property type="entry name" value="RNase_PH_RRP42"/>
    <property type="match status" value="1"/>
</dbReference>
<dbReference type="GO" id="GO:0035925">
    <property type="term" value="F:mRNA 3'-UTR AU-rich region binding"/>
    <property type="evidence" value="ECO:0007669"/>
    <property type="project" value="TreeGrafter"/>
</dbReference>
<evidence type="ECO:0000256" key="1">
    <source>
        <dbReference type="ARBA" id="ARBA00004496"/>
    </source>
</evidence>
<dbReference type="PANTHER" id="PTHR11097:SF8">
    <property type="entry name" value="EXOSOME COMPLEX COMPONENT RRP42"/>
    <property type="match status" value="1"/>
</dbReference>
<accession>A0A9Q0U5H4</accession>
<evidence type="ECO:0000313" key="9">
    <source>
        <dbReference type="EMBL" id="KAJ6723834.1"/>
    </source>
</evidence>
<dbReference type="GO" id="GO:0071028">
    <property type="term" value="P:nuclear mRNA surveillance"/>
    <property type="evidence" value="ECO:0007669"/>
    <property type="project" value="TreeGrafter"/>
</dbReference>
<keyword evidence="9" id="KW-0269">Exonuclease</keyword>
<dbReference type="FunFam" id="3.30.230.70:FF:000016">
    <property type="entry name" value="Exosome complex component RRP42"/>
    <property type="match status" value="1"/>
</dbReference>
<dbReference type="GO" id="GO:0071038">
    <property type="term" value="P:TRAMP-dependent tRNA surveillance pathway"/>
    <property type="evidence" value="ECO:0007669"/>
    <property type="project" value="TreeGrafter"/>
</dbReference>
<dbReference type="GO" id="GO:0000177">
    <property type="term" value="C:cytoplasmic exosome (RNase complex)"/>
    <property type="evidence" value="ECO:0007669"/>
    <property type="project" value="TreeGrafter"/>
</dbReference>
<keyword evidence="9" id="KW-0540">Nuclease</keyword>